<proteinExistence type="predicted"/>
<keyword evidence="3" id="KW-1185">Reference proteome</keyword>
<dbReference type="Proteomes" id="UP000245926">
    <property type="component" value="Chromosome"/>
</dbReference>
<protein>
    <recommendedName>
        <fullName evidence="1">DUF6894 domain-containing protein</fullName>
    </recommendedName>
</protein>
<organism evidence="2 3">
    <name type="scientific">Methylobacterium durans</name>
    <dbReference type="NCBI Taxonomy" id="2202825"/>
    <lineage>
        <taxon>Bacteria</taxon>
        <taxon>Pseudomonadati</taxon>
        <taxon>Pseudomonadota</taxon>
        <taxon>Alphaproteobacteria</taxon>
        <taxon>Hyphomicrobiales</taxon>
        <taxon>Methylobacteriaceae</taxon>
        <taxon>Methylobacterium</taxon>
    </lineage>
</organism>
<dbReference type="RefSeq" id="WP_109888697.1">
    <property type="nucleotide sequence ID" value="NZ_CP029550.1"/>
</dbReference>
<dbReference type="EMBL" id="CP029550">
    <property type="protein sequence ID" value="AWN40501.1"/>
    <property type="molecule type" value="Genomic_DNA"/>
</dbReference>
<evidence type="ECO:0000313" key="3">
    <source>
        <dbReference type="Proteomes" id="UP000245926"/>
    </source>
</evidence>
<gene>
    <name evidence="2" type="ORF">DK389_08110</name>
</gene>
<dbReference type="OrthoDB" id="7933797at2"/>
<name>A0A2U8W4F1_9HYPH</name>
<feature type="domain" description="DUF6894" evidence="1">
    <location>
        <begin position="5"/>
        <end position="72"/>
    </location>
</feature>
<dbReference type="InterPro" id="IPR054189">
    <property type="entry name" value="DUF6894"/>
</dbReference>
<evidence type="ECO:0000313" key="2">
    <source>
        <dbReference type="EMBL" id="AWN40501.1"/>
    </source>
</evidence>
<sequence>MARGRYHFHCTDGREALFDLDGVVLRNDLRIWEHAVGVALDAMASCGGRFDWSGWIVDVHDGRGRRVLILAFADIQTKAQHAA</sequence>
<dbReference type="AlphaFoldDB" id="A0A2U8W4F1"/>
<accession>A0A2U8W4F1</accession>
<dbReference type="KEGG" id="mets:DK389_08110"/>
<dbReference type="Pfam" id="PF21834">
    <property type="entry name" value="DUF6894"/>
    <property type="match status" value="1"/>
</dbReference>
<evidence type="ECO:0000259" key="1">
    <source>
        <dbReference type="Pfam" id="PF21834"/>
    </source>
</evidence>
<reference evidence="3" key="1">
    <citation type="submission" date="2018-05" db="EMBL/GenBank/DDBJ databases">
        <title>Complete Genome Sequence of Methylobacterium sp. 17SD2-17.</title>
        <authorList>
            <person name="Srinivasan S."/>
        </authorList>
    </citation>
    <scope>NUCLEOTIDE SEQUENCE [LARGE SCALE GENOMIC DNA]</scope>
    <source>
        <strain evidence="3">17SD2-17</strain>
    </source>
</reference>